<sequence length="171" mass="18592">MLLFLKKACFSLVLLVLISACKKESNNPDPNQNVYVKASVDGKSFLTEGTPSPNQMTGGSAIFSQTDNKLYIYGTGTTTLLAITVYGFPKKTGTYALGDADGKNSGTYIDNTNSQDPIFYTTNSGRTGQLVITFFDGKTMKGTFSYTTYNTQKKKEVSVTNGELDVTYSEI</sequence>
<evidence type="ECO:0000256" key="1">
    <source>
        <dbReference type="SAM" id="SignalP"/>
    </source>
</evidence>
<dbReference type="InterPro" id="IPR046219">
    <property type="entry name" value="DUF6252"/>
</dbReference>
<feature type="signal peptide" evidence="1">
    <location>
        <begin position="1"/>
        <end position="22"/>
    </location>
</feature>
<dbReference type="AlphaFoldDB" id="A0AAE3QYL4"/>
<gene>
    <name evidence="2" type="ORF">QNI16_34340</name>
</gene>
<dbReference type="EMBL" id="JASJOS010000021">
    <property type="protein sequence ID" value="MDJ1485621.1"/>
    <property type="molecule type" value="Genomic_DNA"/>
</dbReference>
<organism evidence="2 3">
    <name type="scientific">Xanthocytophaga flava</name>
    <dbReference type="NCBI Taxonomy" id="3048013"/>
    <lineage>
        <taxon>Bacteria</taxon>
        <taxon>Pseudomonadati</taxon>
        <taxon>Bacteroidota</taxon>
        <taxon>Cytophagia</taxon>
        <taxon>Cytophagales</taxon>
        <taxon>Rhodocytophagaceae</taxon>
        <taxon>Xanthocytophaga</taxon>
    </lineage>
</organism>
<name>A0AAE3QYL4_9BACT</name>
<keyword evidence="1" id="KW-0732">Signal</keyword>
<dbReference type="Pfam" id="PF19765">
    <property type="entry name" value="DUF6252"/>
    <property type="match status" value="1"/>
</dbReference>
<reference evidence="2" key="1">
    <citation type="submission" date="2023-05" db="EMBL/GenBank/DDBJ databases">
        <authorList>
            <person name="Zhang X."/>
        </authorList>
    </citation>
    <scope>NUCLEOTIDE SEQUENCE</scope>
    <source>
        <strain evidence="2">YF14B1</strain>
    </source>
</reference>
<proteinExistence type="predicted"/>
<comment type="caution">
    <text evidence="2">The sequence shown here is derived from an EMBL/GenBank/DDBJ whole genome shotgun (WGS) entry which is preliminary data.</text>
</comment>
<feature type="chain" id="PRO_5042247683" evidence="1">
    <location>
        <begin position="23"/>
        <end position="171"/>
    </location>
</feature>
<accession>A0AAE3QYL4</accession>
<dbReference type="PROSITE" id="PS51257">
    <property type="entry name" value="PROKAR_LIPOPROTEIN"/>
    <property type="match status" value="1"/>
</dbReference>
<dbReference type="RefSeq" id="WP_313988414.1">
    <property type="nucleotide sequence ID" value="NZ_JASJOS010000021.1"/>
</dbReference>
<evidence type="ECO:0000313" key="3">
    <source>
        <dbReference type="Proteomes" id="UP001241110"/>
    </source>
</evidence>
<dbReference type="Proteomes" id="UP001241110">
    <property type="component" value="Unassembled WGS sequence"/>
</dbReference>
<protein>
    <submittedName>
        <fullName evidence="2">DUF6252 family protein</fullName>
    </submittedName>
</protein>
<evidence type="ECO:0000313" key="2">
    <source>
        <dbReference type="EMBL" id="MDJ1485621.1"/>
    </source>
</evidence>